<protein>
    <submittedName>
        <fullName evidence="4">L-amino acid N-acyltransferase YncA</fullName>
    </submittedName>
</protein>
<gene>
    <name evidence="4" type="ORF">SAMN04489793_4312</name>
</gene>
<keyword evidence="2 4" id="KW-0012">Acyltransferase</keyword>
<dbReference type="GO" id="GO:0016747">
    <property type="term" value="F:acyltransferase activity, transferring groups other than amino-acyl groups"/>
    <property type="evidence" value="ECO:0007669"/>
    <property type="project" value="InterPro"/>
</dbReference>
<evidence type="ECO:0000256" key="2">
    <source>
        <dbReference type="ARBA" id="ARBA00023315"/>
    </source>
</evidence>
<dbReference type="SUPFAM" id="SSF55729">
    <property type="entry name" value="Acyl-CoA N-acyltransferases (Nat)"/>
    <property type="match status" value="1"/>
</dbReference>
<dbReference type="AlphaFoldDB" id="A0A1H4YU67"/>
<evidence type="ECO:0000313" key="4">
    <source>
        <dbReference type="EMBL" id="SED21323.1"/>
    </source>
</evidence>
<dbReference type="Proteomes" id="UP000182241">
    <property type="component" value="Unassembled WGS sequence"/>
</dbReference>
<dbReference type="CDD" id="cd04301">
    <property type="entry name" value="NAT_SF"/>
    <property type="match status" value="1"/>
</dbReference>
<dbReference type="InterPro" id="IPR016181">
    <property type="entry name" value="Acyl_CoA_acyltransferase"/>
</dbReference>
<evidence type="ECO:0000313" key="5">
    <source>
        <dbReference type="Proteomes" id="UP000182241"/>
    </source>
</evidence>
<dbReference type="EMBL" id="FNSA01000003">
    <property type="protein sequence ID" value="SED21323.1"/>
    <property type="molecule type" value="Genomic_DNA"/>
</dbReference>
<sequence length="158" mass="17351">MEVWIADPVRDAARVATLRYAWARTSGATTEPQDDDFVDAVRDWWIRDGRAVFLAGESSPTGGAAAGMVTLHEYRRMPMPGADPSAWGYLGHLFVLPAARREGAGRLLVEAVQRAARDRGYRRLVLSPSAESVPLYRSTGFRAADELMVWEPDAASTS</sequence>
<evidence type="ECO:0000259" key="3">
    <source>
        <dbReference type="PROSITE" id="PS51186"/>
    </source>
</evidence>
<accession>A0A1H4YU67</accession>
<dbReference type="InterPro" id="IPR050832">
    <property type="entry name" value="Bact_Acetyltransf"/>
</dbReference>
<dbReference type="Pfam" id="PF00583">
    <property type="entry name" value="Acetyltransf_1"/>
    <property type="match status" value="1"/>
</dbReference>
<feature type="domain" description="N-acetyltransferase" evidence="3">
    <location>
        <begin position="7"/>
        <end position="158"/>
    </location>
</feature>
<keyword evidence="5" id="KW-1185">Reference proteome</keyword>
<dbReference type="OrthoDB" id="4936934at2"/>
<dbReference type="InterPro" id="IPR000182">
    <property type="entry name" value="GNAT_dom"/>
</dbReference>
<dbReference type="Gene3D" id="3.40.630.30">
    <property type="match status" value="1"/>
</dbReference>
<dbReference type="PANTHER" id="PTHR43877">
    <property type="entry name" value="AMINOALKYLPHOSPHONATE N-ACETYLTRANSFERASE-RELATED-RELATED"/>
    <property type="match status" value="1"/>
</dbReference>
<reference evidence="5" key="1">
    <citation type="submission" date="2016-10" db="EMBL/GenBank/DDBJ databases">
        <authorList>
            <person name="Varghese N."/>
            <person name="Submissions S."/>
        </authorList>
    </citation>
    <scope>NUCLEOTIDE SEQUENCE [LARGE SCALE GENOMIC DNA]</scope>
    <source>
        <strain evidence="5">DSM 44234</strain>
    </source>
</reference>
<dbReference type="STRING" id="57704.SAMN04489793_4312"/>
<evidence type="ECO:0000256" key="1">
    <source>
        <dbReference type="ARBA" id="ARBA00022679"/>
    </source>
</evidence>
<organism evidence="4 5">
    <name type="scientific">Tsukamurella tyrosinosolvens</name>
    <dbReference type="NCBI Taxonomy" id="57704"/>
    <lineage>
        <taxon>Bacteria</taxon>
        <taxon>Bacillati</taxon>
        <taxon>Actinomycetota</taxon>
        <taxon>Actinomycetes</taxon>
        <taxon>Mycobacteriales</taxon>
        <taxon>Tsukamurellaceae</taxon>
        <taxon>Tsukamurella</taxon>
    </lineage>
</organism>
<proteinExistence type="predicted"/>
<name>A0A1H4YU67_TSUTY</name>
<dbReference type="PROSITE" id="PS51186">
    <property type="entry name" value="GNAT"/>
    <property type="match status" value="1"/>
</dbReference>
<keyword evidence="1 4" id="KW-0808">Transferase</keyword>
<dbReference type="RefSeq" id="WP_068742916.1">
    <property type="nucleotide sequence ID" value="NZ_CBDRGN010000007.1"/>
</dbReference>